<dbReference type="Pfam" id="PF17257">
    <property type="entry name" value="DUF5323"/>
    <property type="match status" value="1"/>
</dbReference>
<feature type="compositionally biased region" description="Pro residues" evidence="1">
    <location>
        <begin position="78"/>
        <end position="87"/>
    </location>
</feature>
<reference evidence="2" key="1">
    <citation type="submission" date="2023-10" db="EMBL/GenBank/DDBJ databases">
        <title>Chromosome-level genome of the transformable northern wattle, Acacia crassicarpa.</title>
        <authorList>
            <person name="Massaro I."/>
            <person name="Sinha N.R."/>
            <person name="Poethig S."/>
            <person name="Leichty A.R."/>
        </authorList>
    </citation>
    <scope>NUCLEOTIDE SEQUENCE</scope>
    <source>
        <strain evidence="2">Acra3RX</strain>
        <tissue evidence="2">Leaf</tissue>
    </source>
</reference>
<dbReference type="GO" id="GO:0005840">
    <property type="term" value="C:ribosome"/>
    <property type="evidence" value="ECO:0007669"/>
    <property type="project" value="InterPro"/>
</dbReference>
<proteinExistence type="predicted"/>
<dbReference type="PANTHER" id="PTHR36798">
    <property type="entry name" value="50S RIBOSOMAL PROTEIN 6, CHLOROPLASTIC"/>
    <property type="match status" value="1"/>
</dbReference>
<feature type="compositionally biased region" description="Basic residues" evidence="1">
    <location>
        <begin position="50"/>
        <end position="66"/>
    </location>
</feature>
<dbReference type="GO" id="GO:0006412">
    <property type="term" value="P:translation"/>
    <property type="evidence" value="ECO:0007669"/>
    <property type="project" value="InterPro"/>
</dbReference>
<dbReference type="InterPro" id="IPR020526">
    <property type="entry name" value="Ribosomal_cL38"/>
</dbReference>
<accession>A0AAE1MQS0</accession>
<keyword evidence="3" id="KW-1185">Reference proteome</keyword>
<dbReference type="PANTHER" id="PTHR36798:SF2">
    <property type="entry name" value="LARGE RIBOSOMAL SUBUNIT PROTEIN CL38"/>
    <property type="match status" value="1"/>
</dbReference>
<dbReference type="GO" id="GO:0019843">
    <property type="term" value="F:rRNA binding"/>
    <property type="evidence" value="ECO:0007669"/>
    <property type="project" value="InterPro"/>
</dbReference>
<name>A0AAE1MQS0_9FABA</name>
<dbReference type="AlphaFoldDB" id="A0AAE1MQS0"/>
<evidence type="ECO:0000256" key="1">
    <source>
        <dbReference type="SAM" id="MobiDB-lite"/>
    </source>
</evidence>
<sequence length="112" mass="11702">MSVSAIFGSRLSIPAQSLSPPSFGGAGNLRKGCARVGLDGGGLAIECSSRPKKKGTAHHKKTRPKKTQPWDIKRKPTVYPPLPPLPPDWTLVSPASEASDDAPPTPQPAKAG</sequence>
<dbReference type="GO" id="GO:0009507">
    <property type="term" value="C:chloroplast"/>
    <property type="evidence" value="ECO:0007669"/>
    <property type="project" value="InterPro"/>
</dbReference>
<evidence type="ECO:0000313" key="3">
    <source>
        <dbReference type="Proteomes" id="UP001293593"/>
    </source>
</evidence>
<dbReference type="GO" id="GO:0003735">
    <property type="term" value="F:structural constituent of ribosome"/>
    <property type="evidence" value="ECO:0007669"/>
    <property type="project" value="InterPro"/>
</dbReference>
<feature type="compositionally biased region" description="Pro residues" evidence="1">
    <location>
        <begin position="103"/>
        <end position="112"/>
    </location>
</feature>
<protein>
    <recommendedName>
        <fullName evidence="4">50S ribosomal protein 6, chloroplastic</fullName>
    </recommendedName>
</protein>
<feature type="region of interest" description="Disordered" evidence="1">
    <location>
        <begin position="47"/>
        <end position="112"/>
    </location>
</feature>
<dbReference type="EMBL" id="JAWXYG010000003">
    <property type="protein sequence ID" value="KAK4276952.1"/>
    <property type="molecule type" value="Genomic_DNA"/>
</dbReference>
<evidence type="ECO:0000313" key="2">
    <source>
        <dbReference type="EMBL" id="KAK4276952.1"/>
    </source>
</evidence>
<comment type="caution">
    <text evidence="2">The sequence shown here is derived from an EMBL/GenBank/DDBJ whole genome shotgun (WGS) entry which is preliminary data.</text>
</comment>
<dbReference type="Proteomes" id="UP001293593">
    <property type="component" value="Unassembled WGS sequence"/>
</dbReference>
<gene>
    <name evidence="2" type="ORF">QN277_015036</name>
</gene>
<organism evidence="2 3">
    <name type="scientific">Acacia crassicarpa</name>
    <name type="common">northern wattle</name>
    <dbReference type="NCBI Taxonomy" id="499986"/>
    <lineage>
        <taxon>Eukaryota</taxon>
        <taxon>Viridiplantae</taxon>
        <taxon>Streptophyta</taxon>
        <taxon>Embryophyta</taxon>
        <taxon>Tracheophyta</taxon>
        <taxon>Spermatophyta</taxon>
        <taxon>Magnoliopsida</taxon>
        <taxon>eudicotyledons</taxon>
        <taxon>Gunneridae</taxon>
        <taxon>Pentapetalae</taxon>
        <taxon>rosids</taxon>
        <taxon>fabids</taxon>
        <taxon>Fabales</taxon>
        <taxon>Fabaceae</taxon>
        <taxon>Caesalpinioideae</taxon>
        <taxon>mimosoid clade</taxon>
        <taxon>Acacieae</taxon>
        <taxon>Acacia</taxon>
    </lineage>
</organism>
<evidence type="ECO:0008006" key="4">
    <source>
        <dbReference type="Google" id="ProtNLM"/>
    </source>
</evidence>